<keyword evidence="3" id="KW-1185">Reference proteome</keyword>
<dbReference type="KEGG" id="ccas:EIB73_03225"/>
<dbReference type="EMBL" id="CP034159">
    <property type="protein sequence ID" value="AZI32253.1"/>
    <property type="molecule type" value="Genomic_DNA"/>
</dbReference>
<dbReference type="Proteomes" id="UP000270185">
    <property type="component" value="Chromosome"/>
</dbReference>
<keyword evidence="1" id="KW-0472">Membrane</keyword>
<accession>A0A3G8XIK4</accession>
<feature type="transmembrane region" description="Helical" evidence="1">
    <location>
        <begin position="32"/>
        <end position="50"/>
    </location>
</feature>
<keyword evidence="2" id="KW-0808">Transferase</keyword>
<evidence type="ECO:0000256" key="1">
    <source>
        <dbReference type="SAM" id="Phobius"/>
    </source>
</evidence>
<evidence type="ECO:0000313" key="3">
    <source>
        <dbReference type="Proteomes" id="UP000270185"/>
    </source>
</evidence>
<proteinExistence type="predicted"/>
<evidence type="ECO:0000313" key="2">
    <source>
        <dbReference type="EMBL" id="AZI32253.1"/>
    </source>
</evidence>
<dbReference type="OrthoDB" id="1274696at2"/>
<keyword evidence="1" id="KW-0812">Transmembrane</keyword>
<sequence length="54" mass="6014">MKKFTFLTLAVFALLSLTGCDAIGTIFKAGMWWAFFLIGAVIAVIIWLFTRGKN</sequence>
<dbReference type="PROSITE" id="PS51257">
    <property type="entry name" value="PROKAR_LIPOPROTEIN"/>
    <property type="match status" value="1"/>
</dbReference>
<reference evidence="3" key="1">
    <citation type="submission" date="2018-11" db="EMBL/GenBank/DDBJ databases">
        <title>Proposal to divide the Flavobacteriaceae and reorganize its genera based on Amino Acid Identity values calculated from whole genome sequences.</title>
        <authorList>
            <person name="Nicholson A.C."/>
            <person name="Gulvik C.A."/>
            <person name="Whitney A.M."/>
            <person name="Humrighouse B.W."/>
            <person name="Bell M."/>
            <person name="Holmes B."/>
            <person name="Steigerwalt A.G."/>
            <person name="Villarma A."/>
            <person name="Sheth M."/>
            <person name="Batra D."/>
            <person name="Pryor J."/>
            <person name="Bernardet J.-F."/>
            <person name="Hugo C."/>
            <person name="Kampfer P."/>
            <person name="Newman J.D."/>
            <person name="McQuiston J.R."/>
        </authorList>
    </citation>
    <scope>NUCLEOTIDE SEQUENCE [LARGE SCALE GENOMIC DNA]</scope>
    <source>
        <strain evidence="3">G0081</strain>
    </source>
</reference>
<protein>
    <submittedName>
        <fullName evidence="2">Phosphatidate cytidylyltransferase</fullName>
    </submittedName>
</protein>
<dbReference type="AlphaFoldDB" id="A0A3G8XIK4"/>
<organism evidence="2 3">
    <name type="scientific">Kaistella carnis</name>
    <dbReference type="NCBI Taxonomy" id="1241979"/>
    <lineage>
        <taxon>Bacteria</taxon>
        <taxon>Pseudomonadati</taxon>
        <taxon>Bacteroidota</taxon>
        <taxon>Flavobacteriia</taxon>
        <taxon>Flavobacteriales</taxon>
        <taxon>Weeksellaceae</taxon>
        <taxon>Chryseobacterium group</taxon>
        <taxon>Kaistella</taxon>
    </lineage>
</organism>
<keyword evidence="2" id="KW-0548">Nucleotidyltransferase</keyword>
<keyword evidence="1" id="KW-1133">Transmembrane helix</keyword>
<name>A0A3G8XIK4_9FLAO</name>
<gene>
    <name evidence="2" type="ORF">EIB73_03225</name>
</gene>
<dbReference type="GO" id="GO:0016779">
    <property type="term" value="F:nucleotidyltransferase activity"/>
    <property type="evidence" value="ECO:0007669"/>
    <property type="project" value="UniProtKB-KW"/>
</dbReference>
<dbReference type="RefSeq" id="WP_125022585.1">
    <property type="nucleotide sequence ID" value="NZ_CP034159.1"/>
</dbReference>